<keyword evidence="8" id="KW-1185">Reference proteome</keyword>
<gene>
    <name evidence="7" type="ORF">AKJ42_00485</name>
</gene>
<dbReference type="EC" id="1.2.7.8" evidence="5"/>
<name>A0A133V208_9EURY</name>
<dbReference type="InterPro" id="IPR002869">
    <property type="entry name" value="Pyrv_flavodox_OxRed_cen"/>
</dbReference>
<protein>
    <recommendedName>
        <fullName evidence="5">Indolepyruvate ferredoxin oxidoreductase subunit beta</fullName>
        <ecNumber evidence="5">1.2.7.8</ecNumber>
    </recommendedName>
</protein>
<dbReference type="AlphaFoldDB" id="A0A133V208"/>
<comment type="subunit">
    <text evidence="2">Heterodimer of the IorA and IorB subunits.</text>
</comment>
<evidence type="ECO:0000256" key="2">
    <source>
        <dbReference type="ARBA" id="ARBA00011238"/>
    </source>
</evidence>
<proteinExistence type="predicted"/>
<dbReference type="InterPro" id="IPR052198">
    <property type="entry name" value="IorB_Oxidoreductase"/>
</dbReference>
<reference evidence="7 8" key="1">
    <citation type="journal article" date="2016" name="Sci. Rep.">
        <title>Metabolic traits of an uncultured archaeal lineage -MSBL1- from brine pools of the Red Sea.</title>
        <authorList>
            <person name="Mwirichia R."/>
            <person name="Alam I."/>
            <person name="Rashid M."/>
            <person name="Vinu M."/>
            <person name="Ba-Alawi W."/>
            <person name="Anthony Kamau A."/>
            <person name="Kamanda Ngugi D."/>
            <person name="Goker M."/>
            <person name="Klenk H.P."/>
            <person name="Bajic V."/>
            <person name="Stingl U."/>
        </authorList>
    </citation>
    <scope>NUCLEOTIDE SEQUENCE [LARGE SCALE GENOMIC DNA]</scope>
    <source>
        <strain evidence="7">SCGC-AAA261C02</strain>
    </source>
</reference>
<evidence type="ECO:0000256" key="5">
    <source>
        <dbReference type="NCBIfam" id="TIGR03334"/>
    </source>
</evidence>
<evidence type="ECO:0000256" key="1">
    <source>
        <dbReference type="ARBA" id="ARBA00002995"/>
    </source>
</evidence>
<dbReference type="InterPro" id="IPR017719">
    <property type="entry name" value="Indolepyruvate_Fd_OxRdtase_bsu"/>
</dbReference>
<dbReference type="Proteomes" id="UP000070520">
    <property type="component" value="Unassembled WGS sequence"/>
</dbReference>
<dbReference type="PANTHER" id="PTHR43854:SF1">
    <property type="entry name" value="INDOLEPYRUVATE OXIDOREDUCTASE SUBUNIT IORB"/>
    <property type="match status" value="1"/>
</dbReference>
<dbReference type="InterPro" id="IPR019752">
    <property type="entry name" value="Pyrv/ketoisovalerate_OxRed_cat"/>
</dbReference>
<comment type="caution">
    <text evidence="7">The sequence shown here is derived from an EMBL/GenBank/DDBJ whole genome shotgun (WGS) entry which is preliminary data.</text>
</comment>
<evidence type="ECO:0000259" key="6">
    <source>
        <dbReference type="Pfam" id="PF01558"/>
    </source>
</evidence>
<dbReference type="EMBL" id="LHXW01000003">
    <property type="protein sequence ID" value="KXB00484.1"/>
    <property type="molecule type" value="Genomic_DNA"/>
</dbReference>
<feature type="domain" description="Pyruvate/ketoisovalerate oxidoreductase catalytic" evidence="6">
    <location>
        <begin position="12"/>
        <end position="193"/>
    </location>
</feature>
<evidence type="ECO:0000313" key="7">
    <source>
        <dbReference type="EMBL" id="KXB00484.1"/>
    </source>
</evidence>
<evidence type="ECO:0000256" key="4">
    <source>
        <dbReference type="ARBA" id="ARBA00048332"/>
    </source>
</evidence>
<dbReference type="NCBIfam" id="TIGR03334">
    <property type="entry name" value="IOR_beta"/>
    <property type="match status" value="1"/>
</dbReference>
<accession>A0A133V208</accession>
<dbReference type="Gene3D" id="3.40.920.10">
    <property type="entry name" value="Pyruvate-ferredoxin oxidoreductase, PFOR, domain III"/>
    <property type="match status" value="1"/>
</dbReference>
<evidence type="ECO:0000256" key="3">
    <source>
        <dbReference type="ARBA" id="ARBA00023002"/>
    </source>
</evidence>
<comment type="catalytic activity">
    <reaction evidence="4">
        <text>indole-3-pyruvate + 2 oxidized [2Fe-2S]-[ferredoxin] + CoA = (indol-3-yl)acetyl-CoA + 2 reduced [2Fe-2S]-[ferredoxin] + CO2 + H(+)</text>
        <dbReference type="Rhea" id="RHEA:12645"/>
        <dbReference type="Rhea" id="RHEA-COMP:10000"/>
        <dbReference type="Rhea" id="RHEA-COMP:10001"/>
        <dbReference type="ChEBI" id="CHEBI:15378"/>
        <dbReference type="ChEBI" id="CHEBI:16526"/>
        <dbReference type="ChEBI" id="CHEBI:17640"/>
        <dbReference type="ChEBI" id="CHEBI:33737"/>
        <dbReference type="ChEBI" id="CHEBI:33738"/>
        <dbReference type="ChEBI" id="CHEBI:57271"/>
        <dbReference type="ChEBI" id="CHEBI:57287"/>
        <dbReference type="EC" id="1.2.7.8"/>
    </reaction>
</comment>
<dbReference type="GO" id="GO:0043805">
    <property type="term" value="F:indolepyruvate ferredoxin oxidoreductase activity"/>
    <property type="evidence" value="ECO:0007669"/>
    <property type="project" value="UniProtKB-EC"/>
</dbReference>
<comment type="function">
    <text evidence="1">Catalyzes the ferredoxin-dependent oxidative decarboxylation of arylpyruvates.</text>
</comment>
<dbReference type="Pfam" id="PF01558">
    <property type="entry name" value="POR"/>
    <property type="match status" value="1"/>
</dbReference>
<dbReference type="PANTHER" id="PTHR43854">
    <property type="entry name" value="INDOLEPYRUVATE OXIDOREDUCTASE SUBUNIT IORB"/>
    <property type="match status" value="1"/>
</dbReference>
<sequence length="197" mass="21011">MKEASLVIAGVGGQGSIRASHIVAIAAIEDGLHARVGETFGAAMRGGSVASHVRIGEEIYSPLNPENGAEIILALEPMEGLRNAVKFLSKDGLFLTNTETWMPYDVSIGMAEYPSVDEIKKAVKKLGAEVIDFDATSLAQEAGNIRTMNVVMLGALDKTGKLPIKTKTLKKTIKENVPKGTEEVNMKAFELGAKTIE</sequence>
<keyword evidence="3" id="KW-0560">Oxidoreductase</keyword>
<evidence type="ECO:0000313" key="8">
    <source>
        <dbReference type="Proteomes" id="UP000070520"/>
    </source>
</evidence>
<organism evidence="7 8">
    <name type="scientific">candidate division MSBL1 archaeon SCGC-AAA261C02</name>
    <dbReference type="NCBI Taxonomy" id="1698272"/>
    <lineage>
        <taxon>Archaea</taxon>
        <taxon>Methanobacteriati</taxon>
        <taxon>Methanobacteriota</taxon>
        <taxon>candidate division MSBL1</taxon>
    </lineage>
</organism>
<dbReference type="SUPFAM" id="SSF53323">
    <property type="entry name" value="Pyruvate-ferredoxin oxidoreductase, PFOR, domain III"/>
    <property type="match status" value="1"/>
</dbReference>